<keyword evidence="3" id="KW-1185">Reference proteome</keyword>
<name>A0A375HXP5_9ACTN</name>
<organism evidence="2 3">
    <name type="scientific">Propionibacterium ruminifibrarum</name>
    <dbReference type="NCBI Taxonomy" id="1962131"/>
    <lineage>
        <taxon>Bacteria</taxon>
        <taxon>Bacillati</taxon>
        <taxon>Actinomycetota</taxon>
        <taxon>Actinomycetes</taxon>
        <taxon>Propionibacteriales</taxon>
        <taxon>Propionibacteriaceae</taxon>
        <taxon>Propionibacterium</taxon>
    </lineage>
</organism>
<dbReference type="RefSeq" id="WP_119714502.1">
    <property type="nucleotide sequence ID" value="NZ_OMOH01000001.1"/>
</dbReference>
<dbReference type="AlphaFoldDB" id="A0A375HXP5"/>
<accession>A0A375HXP5</accession>
<protein>
    <submittedName>
        <fullName evidence="2">Anti-sigma factor</fullName>
    </submittedName>
</protein>
<dbReference type="Proteomes" id="UP000265962">
    <property type="component" value="Unassembled WGS sequence"/>
</dbReference>
<sequence>MNEFSSDFFPVSATDEAACDYAAASVHAFLHGELPEATADEIRHHLMICESCMDDFGIEATISTLVQRSCSGTPCASGELRARIARLTMISEQVL</sequence>
<reference evidence="3" key="1">
    <citation type="submission" date="2018-02" db="EMBL/GenBank/DDBJ databases">
        <authorList>
            <person name="Hornung B."/>
        </authorList>
    </citation>
    <scope>NUCLEOTIDE SEQUENCE [LARGE SCALE GENOMIC DNA]</scope>
</reference>
<evidence type="ECO:0000313" key="3">
    <source>
        <dbReference type="Proteomes" id="UP000265962"/>
    </source>
</evidence>
<dbReference type="EMBL" id="OMOH01000001">
    <property type="protein sequence ID" value="SPF67215.1"/>
    <property type="molecule type" value="Genomic_DNA"/>
</dbReference>
<feature type="domain" description="Putative zinc-finger" evidence="1">
    <location>
        <begin position="25"/>
        <end position="52"/>
    </location>
</feature>
<dbReference type="InterPro" id="IPR027383">
    <property type="entry name" value="Znf_put"/>
</dbReference>
<proteinExistence type="predicted"/>
<evidence type="ECO:0000313" key="2">
    <source>
        <dbReference type="EMBL" id="SPF67215.1"/>
    </source>
</evidence>
<dbReference type="Pfam" id="PF13490">
    <property type="entry name" value="zf-HC2"/>
    <property type="match status" value="1"/>
</dbReference>
<gene>
    <name evidence="2" type="ORF">PROPJV5_0226</name>
</gene>
<evidence type="ECO:0000259" key="1">
    <source>
        <dbReference type="Pfam" id="PF13490"/>
    </source>
</evidence>
<dbReference type="OrthoDB" id="3267840at2"/>